<dbReference type="GO" id="GO:0031510">
    <property type="term" value="C:SUMO activating enzyme complex"/>
    <property type="evidence" value="ECO:0007669"/>
    <property type="project" value="TreeGrafter"/>
</dbReference>
<evidence type="ECO:0000256" key="5">
    <source>
        <dbReference type="ARBA" id="ARBA00023242"/>
    </source>
</evidence>
<dbReference type="AlphaFoldDB" id="A0A452VH00"/>
<protein>
    <recommendedName>
        <fullName evidence="7">SUMO-activating enzyme subunit 1</fullName>
    </recommendedName>
    <alternativeName>
        <fullName evidence="8">Ubiquitin-like 1-activating enzyme E1A</fullName>
    </alternativeName>
</protein>
<keyword evidence="5" id="KW-0539">Nucleus</keyword>
<dbReference type="SUPFAM" id="SSF69572">
    <property type="entry name" value="Activating enzymes of the ubiquitin-like proteins"/>
    <property type="match status" value="1"/>
</dbReference>
<evidence type="ECO:0000256" key="8">
    <source>
        <dbReference type="ARBA" id="ARBA00044354"/>
    </source>
</evidence>
<evidence type="ECO:0000259" key="10">
    <source>
        <dbReference type="Pfam" id="PF00899"/>
    </source>
</evidence>
<accession>A0A452VH00</accession>
<evidence type="ECO:0000256" key="6">
    <source>
        <dbReference type="ARBA" id="ARBA00026003"/>
    </source>
</evidence>
<evidence type="ECO:0000256" key="9">
    <source>
        <dbReference type="SAM" id="MobiDB-lite"/>
    </source>
</evidence>
<evidence type="ECO:0000256" key="7">
    <source>
        <dbReference type="ARBA" id="ARBA00044187"/>
    </source>
</evidence>
<dbReference type="PRINTS" id="PR01849">
    <property type="entry name" value="UBIQUITINACT"/>
</dbReference>
<reference evidence="11" key="1">
    <citation type="submission" date="2019-03" db="UniProtKB">
        <authorList>
            <consortium name="Ensembl"/>
        </authorList>
    </citation>
    <scope>IDENTIFICATION</scope>
</reference>
<dbReference type="GO" id="GO:0019948">
    <property type="term" value="F:SUMO activating enzyme activity"/>
    <property type="evidence" value="ECO:0007669"/>
    <property type="project" value="TreeGrafter"/>
</dbReference>
<organism evidence="11">
    <name type="scientific">Ursus maritimus</name>
    <name type="common">Polar bear</name>
    <name type="synonym">Thalarctos maritimus</name>
    <dbReference type="NCBI Taxonomy" id="29073"/>
    <lineage>
        <taxon>Eukaryota</taxon>
        <taxon>Metazoa</taxon>
        <taxon>Chordata</taxon>
        <taxon>Craniata</taxon>
        <taxon>Vertebrata</taxon>
        <taxon>Euteleostomi</taxon>
        <taxon>Mammalia</taxon>
        <taxon>Eutheria</taxon>
        <taxon>Laurasiatheria</taxon>
        <taxon>Carnivora</taxon>
        <taxon>Caniformia</taxon>
        <taxon>Ursidae</taxon>
        <taxon>Ursus</taxon>
    </lineage>
</organism>
<feature type="compositionally biased region" description="Basic and acidic residues" evidence="9">
    <location>
        <begin position="1"/>
        <end position="28"/>
    </location>
</feature>
<dbReference type="InterPro" id="IPR035985">
    <property type="entry name" value="Ubiquitin-activating_enz"/>
</dbReference>
<feature type="region of interest" description="Disordered" evidence="9">
    <location>
        <begin position="1"/>
        <end position="34"/>
    </location>
</feature>
<proteinExistence type="inferred from homology"/>
<dbReference type="Pfam" id="PF00899">
    <property type="entry name" value="ThiF"/>
    <property type="match status" value="1"/>
</dbReference>
<dbReference type="Gene3D" id="3.40.50.720">
    <property type="entry name" value="NAD(P)-binding Rossmann-like Domain"/>
    <property type="match status" value="1"/>
</dbReference>
<feature type="domain" description="THIF-type NAD/FAD binding fold" evidence="10">
    <location>
        <begin position="36"/>
        <end position="174"/>
    </location>
</feature>
<evidence type="ECO:0000256" key="1">
    <source>
        <dbReference type="ARBA" id="ARBA00004123"/>
    </source>
</evidence>
<dbReference type="PANTHER" id="PTHR10953">
    <property type="entry name" value="UBIQUITIN-ACTIVATING ENZYME E1"/>
    <property type="match status" value="1"/>
</dbReference>
<evidence type="ECO:0000256" key="4">
    <source>
        <dbReference type="ARBA" id="ARBA00022786"/>
    </source>
</evidence>
<dbReference type="GO" id="GO:0005737">
    <property type="term" value="C:cytoplasm"/>
    <property type="evidence" value="ECO:0007669"/>
    <property type="project" value="TreeGrafter"/>
</dbReference>
<dbReference type="InterPro" id="IPR000011">
    <property type="entry name" value="UBQ/SUMO-activ_enz_E1-like"/>
</dbReference>
<name>A0A452VH00_URSMA</name>
<comment type="subunit">
    <text evidence="6">Heterodimer of SAE1 and UBA2/SAE2. The heterodimer corresponds to the two domains that are encoded on a single polypeptide chain in ubiquitin-activating enzyme E1. Interacts with UBE2I.</text>
</comment>
<dbReference type="Ensembl" id="ENSUMAT00000039004.1">
    <property type="protein sequence ID" value="ENSUMAP00000032979.1"/>
    <property type="gene ID" value="ENSUMAG00000023769.1"/>
</dbReference>
<evidence type="ECO:0000256" key="2">
    <source>
        <dbReference type="ARBA" id="ARBA00004718"/>
    </source>
</evidence>
<sequence>MDGKPREPEIAEADRDGVGGEKNKELRRSGRSRRRCPRLRASRVLLVGMKGLGAEIAKNLILAGVKGLTMLDPEQVSPEDPGAQFLIRTGSVGRNRAEASLERAQNLNPMVDVKVDTENIEKKPESFFTQFDAVCLTCCSRDVIVKVDQICHQNSIKFFTGDVFGYHGYTFANLGEHEFVEEKAKVAKVSQGVEDGPDTKRAKLDSSETTMVKKVLLLRDGPGVCGGWRDPGPGNCEGPVSKRPSSQQLLLF</sequence>
<dbReference type="InterPro" id="IPR000594">
    <property type="entry name" value="ThiF_NAD_FAD-bd"/>
</dbReference>
<gene>
    <name evidence="11" type="primary">SAE1</name>
</gene>
<comment type="pathway">
    <text evidence="2">Protein modification; protein sumoylation.</text>
</comment>
<comment type="subcellular location">
    <subcellularLocation>
        <location evidence="1">Nucleus</location>
    </subcellularLocation>
</comment>
<dbReference type="PANTHER" id="PTHR10953:SF162">
    <property type="entry name" value="SUMO-ACTIVATING ENZYME SUBUNIT 1"/>
    <property type="match status" value="1"/>
</dbReference>
<evidence type="ECO:0000313" key="11">
    <source>
        <dbReference type="Ensembl" id="ENSUMAP00000032979"/>
    </source>
</evidence>
<dbReference type="GO" id="GO:0016925">
    <property type="term" value="P:protein sumoylation"/>
    <property type="evidence" value="ECO:0007669"/>
    <property type="project" value="TreeGrafter"/>
</dbReference>
<dbReference type="GeneTree" id="ENSGT00550000075007"/>
<dbReference type="InterPro" id="IPR045886">
    <property type="entry name" value="ThiF/MoeB/HesA"/>
</dbReference>
<keyword evidence="4" id="KW-0833">Ubl conjugation pathway</keyword>
<evidence type="ECO:0000256" key="3">
    <source>
        <dbReference type="ARBA" id="ARBA00005673"/>
    </source>
</evidence>
<comment type="similarity">
    <text evidence="3">Belongs to the ubiquitin-activating E1 family.</text>
</comment>